<evidence type="ECO:0000313" key="4">
    <source>
        <dbReference type="Proteomes" id="UP000308197"/>
    </source>
</evidence>
<gene>
    <name evidence="3" type="ORF">K466DRAFT_606959</name>
</gene>
<feature type="domain" description="SAP" evidence="2">
    <location>
        <begin position="13"/>
        <end position="47"/>
    </location>
</feature>
<organism evidence="3 4">
    <name type="scientific">Polyporus arcularius HHB13444</name>
    <dbReference type="NCBI Taxonomy" id="1314778"/>
    <lineage>
        <taxon>Eukaryota</taxon>
        <taxon>Fungi</taxon>
        <taxon>Dikarya</taxon>
        <taxon>Basidiomycota</taxon>
        <taxon>Agaricomycotina</taxon>
        <taxon>Agaricomycetes</taxon>
        <taxon>Polyporales</taxon>
        <taxon>Polyporaceae</taxon>
        <taxon>Polyporus</taxon>
    </lineage>
</organism>
<evidence type="ECO:0000256" key="1">
    <source>
        <dbReference type="SAM" id="MobiDB-lite"/>
    </source>
</evidence>
<proteinExistence type="predicted"/>
<accession>A0A5C3NQ20</accession>
<reference evidence="3 4" key="1">
    <citation type="journal article" date="2019" name="Nat. Ecol. Evol.">
        <title>Megaphylogeny resolves global patterns of mushroom evolution.</title>
        <authorList>
            <person name="Varga T."/>
            <person name="Krizsan K."/>
            <person name="Foldi C."/>
            <person name="Dima B."/>
            <person name="Sanchez-Garcia M."/>
            <person name="Sanchez-Ramirez S."/>
            <person name="Szollosi G.J."/>
            <person name="Szarkandi J.G."/>
            <person name="Papp V."/>
            <person name="Albert L."/>
            <person name="Andreopoulos W."/>
            <person name="Angelini C."/>
            <person name="Antonin V."/>
            <person name="Barry K.W."/>
            <person name="Bougher N.L."/>
            <person name="Buchanan P."/>
            <person name="Buyck B."/>
            <person name="Bense V."/>
            <person name="Catcheside P."/>
            <person name="Chovatia M."/>
            <person name="Cooper J."/>
            <person name="Damon W."/>
            <person name="Desjardin D."/>
            <person name="Finy P."/>
            <person name="Geml J."/>
            <person name="Haridas S."/>
            <person name="Hughes K."/>
            <person name="Justo A."/>
            <person name="Karasinski D."/>
            <person name="Kautmanova I."/>
            <person name="Kiss B."/>
            <person name="Kocsube S."/>
            <person name="Kotiranta H."/>
            <person name="LaButti K.M."/>
            <person name="Lechner B.E."/>
            <person name="Liimatainen K."/>
            <person name="Lipzen A."/>
            <person name="Lukacs Z."/>
            <person name="Mihaltcheva S."/>
            <person name="Morgado L.N."/>
            <person name="Niskanen T."/>
            <person name="Noordeloos M.E."/>
            <person name="Ohm R.A."/>
            <person name="Ortiz-Santana B."/>
            <person name="Ovrebo C."/>
            <person name="Racz N."/>
            <person name="Riley R."/>
            <person name="Savchenko A."/>
            <person name="Shiryaev A."/>
            <person name="Soop K."/>
            <person name="Spirin V."/>
            <person name="Szebenyi C."/>
            <person name="Tomsovsky M."/>
            <person name="Tulloss R.E."/>
            <person name="Uehling J."/>
            <person name="Grigoriev I.V."/>
            <person name="Vagvolgyi C."/>
            <person name="Papp T."/>
            <person name="Martin F.M."/>
            <person name="Miettinen O."/>
            <person name="Hibbett D.S."/>
            <person name="Nagy L.G."/>
        </authorList>
    </citation>
    <scope>NUCLEOTIDE SEQUENCE [LARGE SCALE GENOMIC DNA]</scope>
    <source>
        <strain evidence="3 4">HHB13444</strain>
    </source>
</reference>
<keyword evidence="4" id="KW-1185">Reference proteome</keyword>
<protein>
    <recommendedName>
        <fullName evidence="2">SAP domain-containing protein</fullName>
    </recommendedName>
</protein>
<evidence type="ECO:0000259" key="2">
    <source>
        <dbReference type="PROSITE" id="PS50800"/>
    </source>
</evidence>
<dbReference type="Proteomes" id="UP000308197">
    <property type="component" value="Unassembled WGS sequence"/>
</dbReference>
<feature type="region of interest" description="Disordered" evidence="1">
    <location>
        <begin position="59"/>
        <end position="79"/>
    </location>
</feature>
<feature type="region of interest" description="Disordered" evidence="1">
    <location>
        <begin position="234"/>
        <end position="259"/>
    </location>
</feature>
<sequence>MSRRLKTFKLRIDKKLKKSDMKNYLSAFSLPKSGNREVLLTRLREYSRDPEKWASMFRANPGRKRGSISARKATKSRDAQRLLDEFGPQESEVGAYKAKKSGVEVRPEATGLSEETVRGNSAWATEVLAGLHTEAPRQAGQGSSEETRGQEAEQVPAAVGSAETPNKITGIRRIEHQVIRMDKAFSTEFALVKSELCRINAHLSEALHVAAVQAHSPTGNPSESADRIFTELPSPTTVSRGQPHRTATATPLPVQPPRSARSALSAQTNALPHIFRPPPRVLAQHEIPADKLALLDIDGDVLAFDKTSVPVPPSLSFSDVSKLFRDWYTSTDLVVNGRGIPIRHWKRLYMMVGGWKAIKAQWSRFQFLVQERELFASEDAFWAKYSHEDGRRYNYQRIVDTLQRARVRTNHHDASAALFFFHNDLTQDRALNYFKYVRSSEVIYCEKPAIVAERWRRLLIDHPDIAVQWEAVRDDFEAQYDPSSQPS</sequence>
<dbReference type="AlphaFoldDB" id="A0A5C3NQ20"/>
<dbReference type="InParanoid" id="A0A5C3NQ20"/>
<dbReference type="InterPro" id="IPR003034">
    <property type="entry name" value="SAP_dom"/>
</dbReference>
<name>A0A5C3NQ20_9APHY</name>
<feature type="region of interest" description="Disordered" evidence="1">
    <location>
        <begin position="136"/>
        <end position="161"/>
    </location>
</feature>
<feature type="compositionally biased region" description="Polar residues" evidence="1">
    <location>
        <begin position="234"/>
        <end position="249"/>
    </location>
</feature>
<dbReference type="EMBL" id="ML212515">
    <property type="protein sequence ID" value="TFK78468.1"/>
    <property type="molecule type" value="Genomic_DNA"/>
</dbReference>
<dbReference type="PROSITE" id="PS50800">
    <property type="entry name" value="SAP"/>
    <property type="match status" value="1"/>
</dbReference>
<evidence type="ECO:0000313" key="3">
    <source>
        <dbReference type="EMBL" id="TFK78468.1"/>
    </source>
</evidence>
<dbReference type="Pfam" id="PF02037">
    <property type="entry name" value="SAP"/>
    <property type="match status" value="1"/>
</dbReference>